<name>A0ABP9PPM8_9BACT</name>
<proteinExistence type="predicted"/>
<organism evidence="1 2">
    <name type="scientific">Prosthecobacter algae</name>
    <dbReference type="NCBI Taxonomy" id="1144682"/>
    <lineage>
        <taxon>Bacteria</taxon>
        <taxon>Pseudomonadati</taxon>
        <taxon>Verrucomicrobiota</taxon>
        <taxon>Verrucomicrobiia</taxon>
        <taxon>Verrucomicrobiales</taxon>
        <taxon>Verrucomicrobiaceae</taxon>
        <taxon>Prosthecobacter</taxon>
    </lineage>
</organism>
<dbReference type="Proteomes" id="UP001499852">
    <property type="component" value="Unassembled WGS sequence"/>
</dbReference>
<evidence type="ECO:0000313" key="2">
    <source>
        <dbReference type="Proteomes" id="UP001499852"/>
    </source>
</evidence>
<gene>
    <name evidence="1" type="ORF">GCM10023213_42880</name>
</gene>
<keyword evidence="2" id="KW-1185">Reference proteome</keyword>
<dbReference type="RefSeq" id="WP_345738463.1">
    <property type="nucleotide sequence ID" value="NZ_BAABIA010000010.1"/>
</dbReference>
<protein>
    <submittedName>
        <fullName evidence="1">Uncharacterized protein</fullName>
    </submittedName>
</protein>
<evidence type="ECO:0000313" key="1">
    <source>
        <dbReference type="EMBL" id="GAA5147753.1"/>
    </source>
</evidence>
<comment type="caution">
    <text evidence="1">The sequence shown here is derived from an EMBL/GenBank/DDBJ whole genome shotgun (WGS) entry which is preliminary data.</text>
</comment>
<sequence>MNAEHDLSILSQFLRRMAPDVEGHDMGDPPAEVMPRLDAFAAGQADAKERSALAQLLKEHPEYLRYLGKAIRNRAA</sequence>
<dbReference type="EMBL" id="BAABIA010000010">
    <property type="protein sequence ID" value="GAA5147753.1"/>
    <property type="molecule type" value="Genomic_DNA"/>
</dbReference>
<reference evidence="2" key="1">
    <citation type="journal article" date="2019" name="Int. J. Syst. Evol. Microbiol.">
        <title>The Global Catalogue of Microorganisms (GCM) 10K type strain sequencing project: providing services to taxonomists for standard genome sequencing and annotation.</title>
        <authorList>
            <consortium name="The Broad Institute Genomics Platform"/>
            <consortium name="The Broad Institute Genome Sequencing Center for Infectious Disease"/>
            <person name="Wu L."/>
            <person name="Ma J."/>
        </authorList>
    </citation>
    <scope>NUCLEOTIDE SEQUENCE [LARGE SCALE GENOMIC DNA]</scope>
    <source>
        <strain evidence="2">JCM 18053</strain>
    </source>
</reference>
<accession>A0ABP9PPM8</accession>